<evidence type="ECO:0000256" key="1">
    <source>
        <dbReference type="SAM" id="MobiDB-lite"/>
    </source>
</evidence>
<name>A0ABR4MYY9_9FUNG</name>
<organism evidence="3 4">
    <name type="scientific">Polyrhizophydium stewartii</name>
    <dbReference type="NCBI Taxonomy" id="2732419"/>
    <lineage>
        <taxon>Eukaryota</taxon>
        <taxon>Fungi</taxon>
        <taxon>Fungi incertae sedis</taxon>
        <taxon>Chytridiomycota</taxon>
        <taxon>Chytridiomycota incertae sedis</taxon>
        <taxon>Chytridiomycetes</taxon>
        <taxon>Rhizophydiales</taxon>
        <taxon>Rhizophydiales incertae sedis</taxon>
        <taxon>Polyrhizophydium</taxon>
    </lineage>
</organism>
<dbReference type="EMBL" id="JADGIZ020000064">
    <property type="protein sequence ID" value="KAL2912459.1"/>
    <property type="molecule type" value="Genomic_DNA"/>
</dbReference>
<dbReference type="Proteomes" id="UP001527925">
    <property type="component" value="Unassembled WGS sequence"/>
</dbReference>
<comment type="caution">
    <text evidence="3">The sequence shown here is derived from an EMBL/GenBank/DDBJ whole genome shotgun (WGS) entry which is preliminary data.</text>
</comment>
<evidence type="ECO:0000259" key="2">
    <source>
        <dbReference type="Pfam" id="PF10213"/>
    </source>
</evidence>
<dbReference type="PANTHER" id="PTHR13490">
    <property type="entry name" value="MITOCHONDRIAL 28S RIBOSOMAL PROTEIN S28"/>
    <property type="match status" value="1"/>
</dbReference>
<keyword evidence="4" id="KW-1185">Reference proteome</keyword>
<feature type="compositionally biased region" description="Low complexity" evidence="1">
    <location>
        <begin position="250"/>
        <end position="270"/>
    </location>
</feature>
<dbReference type="Pfam" id="PF10213">
    <property type="entry name" value="MRP-S28"/>
    <property type="match status" value="1"/>
</dbReference>
<keyword evidence="3" id="KW-0687">Ribonucleoprotein</keyword>
<accession>A0ABR4MYY9</accession>
<proteinExistence type="predicted"/>
<evidence type="ECO:0000313" key="4">
    <source>
        <dbReference type="Proteomes" id="UP001527925"/>
    </source>
</evidence>
<reference evidence="3 4" key="1">
    <citation type="submission" date="2023-09" db="EMBL/GenBank/DDBJ databases">
        <title>Pangenome analysis of Batrachochytrium dendrobatidis and related Chytrids.</title>
        <authorList>
            <person name="Yacoub M.N."/>
            <person name="Stajich J.E."/>
            <person name="James T.Y."/>
        </authorList>
    </citation>
    <scope>NUCLEOTIDE SEQUENCE [LARGE SCALE GENOMIC DNA]</scope>
    <source>
        <strain evidence="3 4">JEL0888</strain>
    </source>
</reference>
<dbReference type="InterPro" id="IPR039848">
    <property type="entry name" value="Ribosomal_mS35_mt"/>
</dbReference>
<keyword evidence="3" id="KW-0689">Ribosomal protein</keyword>
<feature type="region of interest" description="Disordered" evidence="1">
    <location>
        <begin position="225"/>
        <end position="270"/>
    </location>
</feature>
<dbReference type="GO" id="GO:0005840">
    <property type="term" value="C:ribosome"/>
    <property type="evidence" value="ECO:0007669"/>
    <property type="project" value="UniProtKB-KW"/>
</dbReference>
<dbReference type="InterPro" id="IPR019349">
    <property type="entry name" value="Ribosomal_mS35_mit"/>
</dbReference>
<sequence>MRLISPTAALAARASATPATAAAAAMRALRARTLASSAQAAARRREGDAGARGTDFANIQTLTGDLETDGLHRYEVEFFETAEWVKTAIRKMQTAEKDLAALHKPFVAPTSAQPVVVKYTDRYTYDFTKPPPVNNAVTLQVRVANLGLSAEQRHKFLLLAGSTYDPYLDVVTLHDAKEPQDSISAEIDRTLSLKELSARLDRILAEAKDTKDSFTDVPVDLSYLPPKRPKQLRNLEFPKQWLQPKPPASAPVAPEPAAAPAAEQQPHAGN</sequence>
<dbReference type="PANTHER" id="PTHR13490:SF0">
    <property type="entry name" value="SMALL RIBOSOMAL SUBUNIT PROTEIN MS35"/>
    <property type="match status" value="1"/>
</dbReference>
<protein>
    <submittedName>
        <fullName evidence="3">28S ribosomal protein S35, mitochondrial</fullName>
    </submittedName>
</protein>
<evidence type="ECO:0000313" key="3">
    <source>
        <dbReference type="EMBL" id="KAL2912459.1"/>
    </source>
</evidence>
<feature type="domain" description="Small ribosomal subunit protein mS35 mitochondrial conserved" evidence="2">
    <location>
        <begin position="108"/>
        <end position="241"/>
    </location>
</feature>
<gene>
    <name evidence="3" type="primary">MRPS35</name>
    <name evidence="3" type="ORF">HK105_208031</name>
</gene>